<evidence type="ECO:0000313" key="3">
    <source>
        <dbReference type="Proteomes" id="UP000275408"/>
    </source>
</evidence>
<keyword evidence="3" id="KW-1185">Reference proteome</keyword>
<evidence type="ECO:0000313" key="2">
    <source>
        <dbReference type="EMBL" id="RMX60461.1"/>
    </source>
</evidence>
<protein>
    <submittedName>
        <fullName evidence="2">Uncharacterized protein</fullName>
    </submittedName>
</protein>
<keyword evidence="1" id="KW-0812">Transmembrane</keyword>
<accession>A0A3M6V3G5</accession>
<organism evidence="2 3">
    <name type="scientific">Pocillopora damicornis</name>
    <name type="common">Cauliflower coral</name>
    <name type="synonym">Millepora damicornis</name>
    <dbReference type="NCBI Taxonomy" id="46731"/>
    <lineage>
        <taxon>Eukaryota</taxon>
        <taxon>Metazoa</taxon>
        <taxon>Cnidaria</taxon>
        <taxon>Anthozoa</taxon>
        <taxon>Hexacorallia</taxon>
        <taxon>Scleractinia</taxon>
        <taxon>Astrocoeniina</taxon>
        <taxon>Pocilloporidae</taxon>
        <taxon>Pocillopora</taxon>
    </lineage>
</organism>
<name>A0A3M6V3G5_POCDA</name>
<gene>
    <name evidence="2" type="ORF">pdam_00021545</name>
</gene>
<proteinExistence type="predicted"/>
<feature type="non-terminal residue" evidence="2">
    <location>
        <position position="121"/>
    </location>
</feature>
<keyword evidence="1" id="KW-0472">Membrane</keyword>
<feature type="transmembrane region" description="Helical" evidence="1">
    <location>
        <begin position="31"/>
        <end position="55"/>
    </location>
</feature>
<dbReference type="EMBL" id="RCHS01000147">
    <property type="protein sequence ID" value="RMX60461.1"/>
    <property type="molecule type" value="Genomic_DNA"/>
</dbReference>
<comment type="caution">
    <text evidence="2">The sequence shown here is derived from an EMBL/GenBank/DDBJ whole genome shotgun (WGS) entry which is preliminary data.</text>
</comment>
<evidence type="ECO:0000256" key="1">
    <source>
        <dbReference type="SAM" id="Phobius"/>
    </source>
</evidence>
<dbReference type="Proteomes" id="UP000275408">
    <property type="component" value="Unassembled WGS sequence"/>
</dbReference>
<keyword evidence="1" id="KW-1133">Transmembrane helix</keyword>
<dbReference type="AlphaFoldDB" id="A0A3M6V3G5"/>
<reference evidence="2 3" key="1">
    <citation type="journal article" date="2018" name="Sci. Rep.">
        <title>Comparative analysis of the Pocillopora damicornis genome highlights role of immune system in coral evolution.</title>
        <authorList>
            <person name="Cunning R."/>
            <person name="Bay R.A."/>
            <person name="Gillette P."/>
            <person name="Baker A.C."/>
            <person name="Traylor-Knowles N."/>
        </authorList>
    </citation>
    <scope>NUCLEOTIDE SEQUENCE [LARGE SCALE GENOMIC DNA]</scope>
    <source>
        <strain evidence="2">RSMAS</strain>
        <tissue evidence="2">Whole animal</tissue>
    </source>
</reference>
<feature type="non-terminal residue" evidence="2">
    <location>
        <position position="1"/>
    </location>
</feature>
<sequence>LWTVQTSPTTTFPVVTKVDDLKKDTNCFSHYLAIAILSAFLFIVMIILAVVLILLRKKQHQIVFMVSFNFFFICTGDFSRVFQHYQACQTSENDGSRTYTSLVKSTEDSDIEYVNQITAAE</sequence>